<proteinExistence type="predicted"/>
<organism evidence="2 3">
    <name type="scientific">Kordia aestuariivivens</name>
    <dbReference type="NCBI Taxonomy" id="2759037"/>
    <lineage>
        <taxon>Bacteria</taxon>
        <taxon>Pseudomonadati</taxon>
        <taxon>Bacteroidota</taxon>
        <taxon>Flavobacteriia</taxon>
        <taxon>Flavobacteriales</taxon>
        <taxon>Flavobacteriaceae</taxon>
        <taxon>Kordia</taxon>
    </lineage>
</organism>
<dbReference type="Proteomes" id="UP000619238">
    <property type="component" value="Unassembled WGS sequence"/>
</dbReference>
<feature type="coiled-coil region" evidence="1">
    <location>
        <begin position="1"/>
        <end position="35"/>
    </location>
</feature>
<evidence type="ECO:0000313" key="2">
    <source>
        <dbReference type="EMBL" id="MBC8754821.1"/>
    </source>
</evidence>
<dbReference type="EMBL" id="JACGWS010000004">
    <property type="protein sequence ID" value="MBC8754821.1"/>
    <property type="molecule type" value="Genomic_DNA"/>
</dbReference>
<accession>A0ABR7Q8Y3</accession>
<dbReference type="RefSeq" id="WP_187561868.1">
    <property type="nucleotide sequence ID" value="NZ_JACGWS010000004.1"/>
</dbReference>
<gene>
    <name evidence="2" type="ORF">H2O64_09075</name>
</gene>
<keyword evidence="1" id="KW-0175">Coiled coil</keyword>
<sequence>MTTQQQLNKELVQELKQLKQELAKYKRNFEIEMNIKNYLYFFILTNDLLDLLKEFKQKYNNDNGDYYIKSLEFLVNTST</sequence>
<keyword evidence="3" id="KW-1185">Reference proteome</keyword>
<reference evidence="2 3" key="1">
    <citation type="submission" date="2020-07" db="EMBL/GenBank/DDBJ databases">
        <title>Description of Kordia aestuariivivens sp. nov., isolated from a tidal flat.</title>
        <authorList>
            <person name="Park S."/>
            <person name="Yoon J.-H."/>
        </authorList>
    </citation>
    <scope>NUCLEOTIDE SEQUENCE [LARGE SCALE GENOMIC DNA]</scope>
    <source>
        <strain evidence="2 3">YSTF-M3</strain>
    </source>
</reference>
<protein>
    <submittedName>
        <fullName evidence="2">Uncharacterized protein</fullName>
    </submittedName>
</protein>
<evidence type="ECO:0000256" key="1">
    <source>
        <dbReference type="SAM" id="Coils"/>
    </source>
</evidence>
<evidence type="ECO:0000313" key="3">
    <source>
        <dbReference type="Proteomes" id="UP000619238"/>
    </source>
</evidence>
<name>A0ABR7Q8Y3_9FLAO</name>
<comment type="caution">
    <text evidence="2">The sequence shown here is derived from an EMBL/GenBank/DDBJ whole genome shotgun (WGS) entry which is preliminary data.</text>
</comment>